<dbReference type="Proteomes" id="UP000290289">
    <property type="component" value="Chromosome 13"/>
</dbReference>
<evidence type="ECO:0000313" key="3">
    <source>
        <dbReference type="Proteomes" id="UP000290289"/>
    </source>
</evidence>
<dbReference type="AlphaFoldDB" id="A0A498I9K7"/>
<reference evidence="2 3" key="1">
    <citation type="submission" date="2018-10" db="EMBL/GenBank/DDBJ databases">
        <title>A high-quality apple genome assembly.</title>
        <authorList>
            <person name="Hu J."/>
        </authorList>
    </citation>
    <scope>NUCLEOTIDE SEQUENCE [LARGE SCALE GENOMIC DNA]</scope>
    <source>
        <strain evidence="3">cv. HFTH1</strain>
        <tissue evidence="2">Young leaf</tissue>
    </source>
</reference>
<feature type="compositionally biased region" description="Basic and acidic residues" evidence="1">
    <location>
        <begin position="12"/>
        <end position="33"/>
    </location>
</feature>
<name>A0A498I9K7_MALDO</name>
<evidence type="ECO:0000313" key="2">
    <source>
        <dbReference type="EMBL" id="RXH78894.1"/>
    </source>
</evidence>
<gene>
    <name evidence="2" type="ORF">DVH24_006964</name>
</gene>
<proteinExistence type="predicted"/>
<sequence length="113" mass="12325">MGGRGATQSERGVGRDGRKDYRMVKKAAPDPEPKQWTGGYDAAWKENLNIGDEVLLLFDRDGDLRRVIKVELDFSGKQVGWVLGPEGKGKVKPPIGGLAWVGYGSVGLILEWG</sequence>
<evidence type="ECO:0000256" key="1">
    <source>
        <dbReference type="SAM" id="MobiDB-lite"/>
    </source>
</evidence>
<feature type="region of interest" description="Disordered" evidence="1">
    <location>
        <begin position="1"/>
        <end position="38"/>
    </location>
</feature>
<accession>A0A498I9K7</accession>
<dbReference type="EMBL" id="RDQH01000339">
    <property type="protein sequence ID" value="RXH78894.1"/>
    <property type="molecule type" value="Genomic_DNA"/>
</dbReference>
<organism evidence="2 3">
    <name type="scientific">Malus domestica</name>
    <name type="common">Apple</name>
    <name type="synonym">Pyrus malus</name>
    <dbReference type="NCBI Taxonomy" id="3750"/>
    <lineage>
        <taxon>Eukaryota</taxon>
        <taxon>Viridiplantae</taxon>
        <taxon>Streptophyta</taxon>
        <taxon>Embryophyta</taxon>
        <taxon>Tracheophyta</taxon>
        <taxon>Spermatophyta</taxon>
        <taxon>Magnoliopsida</taxon>
        <taxon>eudicotyledons</taxon>
        <taxon>Gunneridae</taxon>
        <taxon>Pentapetalae</taxon>
        <taxon>rosids</taxon>
        <taxon>fabids</taxon>
        <taxon>Rosales</taxon>
        <taxon>Rosaceae</taxon>
        <taxon>Amygdaloideae</taxon>
        <taxon>Maleae</taxon>
        <taxon>Malus</taxon>
    </lineage>
</organism>
<keyword evidence="3" id="KW-1185">Reference proteome</keyword>
<comment type="caution">
    <text evidence="2">The sequence shown here is derived from an EMBL/GenBank/DDBJ whole genome shotgun (WGS) entry which is preliminary data.</text>
</comment>
<feature type="compositionally biased region" description="Polar residues" evidence="1">
    <location>
        <begin position="1"/>
        <end position="10"/>
    </location>
</feature>
<protein>
    <submittedName>
        <fullName evidence="2">Uncharacterized protein</fullName>
    </submittedName>
</protein>